<keyword evidence="2" id="KW-1185">Reference proteome</keyword>
<reference evidence="2" key="1">
    <citation type="journal article" date="2019" name="Int. J. Syst. Evol. Microbiol.">
        <title>The Global Catalogue of Microorganisms (GCM) 10K type strain sequencing project: providing services to taxonomists for standard genome sequencing and annotation.</title>
        <authorList>
            <consortium name="The Broad Institute Genomics Platform"/>
            <consortium name="The Broad Institute Genome Sequencing Center for Infectious Disease"/>
            <person name="Wu L."/>
            <person name="Ma J."/>
        </authorList>
    </citation>
    <scope>NUCLEOTIDE SEQUENCE [LARGE SCALE GENOMIC DNA]</scope>
    <source>
        <strain evidence="2">NBRC 100033</strain>
    </source>
</reference>
<accession>A0ABQ5ZZT1</accession>
<comment type="caution">
    <text evidence="1">The sequence shown here is derived from an EMBL/GenBank/DDBJ whole genome shotgun (WGS) entry which is preliminary data.</text>
</comment>
<dbReference type="Proteomes" id="UP001156682">
    <property type="component" value="Unassembled WGS sequence"/>
</dbReference>
<protein>
    <submittedName>
        <fullName evidence="1">Uncharacterized protein</fullName>
    </submittedName>
</protein>
<name>A0ABQ5ZZT1_9GAMM</name>
<evidence type="ECO:0000313" key="1">
    <source>
        <dbReference type="EMBL" id="GLR65036.1"/>
    </source>
</evidence>
<organism evidence="1 2">
    <name type="scientific">Marinospirillum insulare</name>
    <dbReference type="NCBI Taxonomy" id="217169"/>
    <lineage>
        <taxon>Bacteria</taxon>
        <taxon>Pseudomonadati</taxon>
        <taxon>Pseudomonadota</taxon>
        <taxon>Gammaproteobacteria</taxon>
        <taxon>Oceanospirillales</taxon>
        <taxon>Oceanospirillaceae</taxon>
        <taxon>Marinospirillum</taxon>
    </lineage>
</organism>
<sequence length="60" mass="6501">MINLSMLDKELGNGVNNFSLVMKVEATIFTTTESKKDYQQGISAAQKSNLTSASSKSSKK</sequence>
<dbReference type="EMBL" id="BSOR01000067">
    <property type="protein sequence ID" value="GLR65036.1"/>
    <property type="molecule type" value="Genomic_DNA"/>
</dbReference>
<evidence type="ECO:0000313" key="2">
    <source>
        <dbReference type="Proteomes" id="UP001156682"/>
    </source>
</evidence>
<proteinExistence type="predicted"/>
<gene>
    <name evidence="1" type="ORF">GCM10007878_24750</name>
</gene>